<feature type="region of interest" description="Disordered" evidence="1">
    <location>
        <begin position="326"/>
        <end position="349"/>
    </location>
</feature>
<gene>
    <name evidence="2" type="ORF">B0H16DRAFT_1465197</name>
</gene>
<dbReference type="Proteomes" id="UP001215598">
    <property type="component" value="Unassembled WGS sequence"/>
</dbReference>
<proteinExistence type="predicted"/>
<organism evidence="2 3">
    <name type="scientific">Mycena metata</name>
    <dbReference type="NCBI Taxonomy" id="1033252"/>
    <lineage>
        <taxon>Eukaryota</taxon>
        <taxon>Fungi</taxon>
        <taxon>Dikarya</taxon>
        <taxon>Basidiomycota</taxon>
        <taxon>Agaricomycotina</taxon>
        <taxon>Agaricomycetes</taxon>
        <taxon>Agaricomycetidae</taxon>
        <taxon>Agaricales</taxon>
        <taxon>Marasmiineae</taxon>
        <taxon>Mycenaceae</taxon>
        <taxon>Mycena</taxon>
    </lineage>
</organism>
<dbReference type="AlphaFoldDB" id="A0AAD7IBQ6"/>
<evidence type="ECO:0000313" key="3">
    <source>
        <dbReference type="Proteomes" id="UP001215598"/>
    </source>
</evidence>
<name>A0AAD7IBQ6_9AGAR</name>
<evidence type="ECO:0000313" key="2">
    <source>
        <dbReference type="EMBL" id="KAJ7739542.1"/>
    </source>
</evidence>
<comment type="caution">
    <text evidence="2">The sequence shown here is derived from an EMBL/GenBank/DDBJ whole genome shotgun (WGS) entry which is preliminary data.</text>
</comment>
<accession>A0AAD7IBQ6</accession>
<protein>
    <submittedName>
        <fullName evidence="2">Uncharacterized protein</fullName>
    </submittedName>
</protein>
<dbReference type="EMBL" id="JARKIB010000106">
    <property type="protein sequence ID" value="KAJ7739542.1"/>
    <property type="molecule type" value="Genomic_DNA"/>
</dbReference>
<reference evidence="2" key="1">
    <citation type="submission" date="2023-03" db="EMBL/GenBank/DDBJ databases">
        <title>Massive genome expansion in bonnet fungi (Mycena s.s.) driven by repeated elements and novel gene families across ecological guilds.</title>
        <authorList>
            <consortium name="Lawrence Berkeley National Laboratory"/>
            <person name="Harder C.B."/>
            <person name="Miyauchi S."/>
            <person name="Viragh M."/>
            <person name="Kuo A."/>
            <person name="Thoen E."/>
            <person name="Andreopoulos B."/>
            <person name="Lu D."/>
            <person name="Skrede I."/>
            <person name="Drula E."/>
            <person name="Henrissat B."/>
            <person name="Morin E."/>
            <person name="Kohler A."/>
            <person name="Barry K."/>
            <person name="LaButti K."/>
            <person name="Morin E."/>
            <person name="Salamov A."/>
            <person name="Lipzen A."/>
            <person name="Mereny Z."/>
            <person name="Hegedus B."/>
            <person name="Baldrian P."/>
            <person name="Stursova M."/>
            <person name="Weitz H."/>
            <person name="Taylor A."/>
            <person name="Grigoriev I.V."/>
            <person name="Nagy L.G."/>
            <person name="Martin F."/>
            <person name="Kauserud H."/>
        </authorList>
    </citation>
    <scope>NUCLEOTIDE SEQUENCE</scope>
    <source>
        <strain evidence="2">CBHHK182m</strain>
    </source>
</reference>
<evidence type="ECO:0000256" key="1">
    <source>
        <dbReference type="SAM" id="MobiDB-lite"/>
    </source>
</evidence>
<sequence>MHNLRLSAFETTLLRMPDEQIIRIISFWGLADIVACDSASVVWNADRFFAGWFKDHPISFRRVLGECGGIVSGSQVTQFFDRSRYHDSDMDIFMHIGGITHMGDWLQTQGYSYSSMATEYDALKPDVLRLSCRMLIERNSTDETIKGVFNYIRYIPSTTTAFIQKIQLIVVDISPIDHIIFDFHSSAMINYMTESEIVCVFPIPTLILHKSYVVRSRTESLSRTVTWKTKYHERGFQIIRKRTKGVHSDLVLGKRSSSDGRAWCMKLQEPEIKNTVYERKPGNVKFEILSWRSGVTLKDSFARIAEPGIWRRVYLSMKSFRLPDGIKTDCDPRQSRNTQASCSPRAMTH</sequence>
<keyword evidence="3" id="KW-1185">Reference proteome</keyword>